<dbReference type="VEuPathDB" id="FungiDB:EYZ11_010803"/>
<gene>
    <name evidence="2" type="ORF">ATNIH1004_005868</name>
</gene>
<evidence type="ECO:0000313" key="3">
    <source>
        <dbReference type="Proteomes" id="UP000324241"/>
    </source>
</evidence>
<feature type="region of interest" description="Disordered" evidence="1">
    <location>
        <begin position="269"/>
        <end position="378"/>
    </location>
</feature>
<sequence length="509" mass="57466">MSLVSTKRNPYTSSTTDVLVGKARTKFTIPRVLVPSLSQHQSPIVLPHVDPTIFPIYLHWRCTSELAVLRDPPGTDPESNLEPEPEPESESESESESLDLAKACLLGHDLHDDVFQHAVLQALTARIRSPRSPGADLVEFIYNHHEKFPASVRAALVDVYVQFGNPRWLAEWKSPFALPRPFLMDLSLGFLERNGRNGWEGSVAVHLDTFKSTPRFLRSVDSPRVDPRIARRQGERDREIIDDPSSQEIDPDAEREYEALFGKRRRVTRSTRVDNTRDGDIEDGDGIQLDRDENENENGGEDDEDEVPSSQTFHTPRPRFRTQIRPQTQAQIQTPLRKERKPTFILPSQPEPESEDYLPSPFSPRRGNRRGPSYIPGGMASQVRSWVVEMGTRARAHAPIHDSDTNTNTNTHTEVYSERYLFTLDVKSVVRIEGGGFVRGTLLHESRNGNGNDQGKSVLNVLLLGSKRLEEGYHVGVFPGLVWDVEIASDSSDGQVEKWTVCIDWEIIS</sequence>
<evidence type="ECO:0000256" key="1">
    <source>
        <dbReference type="SAM" id="MobiDB-lite"/>
    </source>
</evidence>
<feature type="compositionally biased region" description="Basic and acidic residues" evidence="1">
    <location>
        <begin position="227"/>
        <end position="241"/>
    </location>
</feature>
<evidence type="ECO:0000313" key="2">
    <source>
        <dbReference type="EMBL" id="KAA8647178.1"/>
    </source>
</evidence>
<feature type="compositionally biased region" description="Acidic residues" evidence="1">
    <location>
        <begin position="79"/>
        <end position="96"/>
    </location>
</feature>
<name>A0A5M9MJI4_9EURO</name>
<feature type="region of interest" description="Disordered" evidence="1">
    <location>
        <begin position="227"/>
        <end position="254"/>
    </location>
</feature>
<dbReference type="EMBL" id="QUQM01000004">
    <property type="protein sequence ID" value="KAA8647178.1"/>
    <property type="molecule type" value="Genomic_DNA"/>
</dbReference>
<feature type="region of interest" description="Disordered" evidence="1">
    <location>
        <begin position="69"/>
        <end position="96"/>
    </location>
</feature>
<protein>
    <submittedName>
        <fullName evidence="2">Uncharacterized protein</fullName>
    </submittedName>
</protein>
<organism evidence="2 3">
    <name type="scientific">Aspergillus tanneri</name>
    <dbReference type="NCBI Taxonomy" id="1220188"/>
    <lineage>
        <taxon>Eukaryota</taxon>
        <taxon>Fungi</taxon>
        <taxon>Dikarya</taxon>
        <taxon>Ascomycota</taxon>
        <taxon>Pezizomycotina</taxon>
        <taxon>Eurotiomycetes</taxon>
        <taxon>Eurotiomycetidae</taxon>
        <taxon>Eurotiales</taxon>
        <taxon>Aspergillaceae</taxon>
        <taxon>Aspergillus</taxon>
        <taxon>Aspergillus subgen. Circumdati</taxon>
    </lineage>
</organism>
<dbReference type="Proteomes" id="UP000324241">
    <property type="component" value="Unassembled WGS sequence"/>
</dbReference>
<reference evidence="2 3" key="1">
    <citation type="submission" date="2019-08" db="EMBL/GenBank/DDBJ databases">
        <title>The genome sequence of a newly discovered highly antifungal drug resistant Aspergillus species, Aspergillus tanneri NIH 1004.</title>
        <authorList>
            <person name="Mounaud S."/>
            <person name="Singh I."/>
            <person name="Joardar V."/>
            <person name="Pakala S."/>
            <person name="Pakala S."/>
            <person name="Venepally P."/>
            <person name="Chung J.K."/>
            <person name="Losada L."/>
            <person name="Nierman W.C."/>
        </authorList>
    </citation>
    <scope>NUCLEOTIDE SEQUENCE [LARGE SCALE GENOMIC DNA]</scope>
    <source>
        <strain evidence="2 3">NIH1004</strain>
    </source>
</reference>
<dbReference type="GeneID" id="54328570"/>
<dbReference type="RefSeq" id="XP_033426539.1">
    <property type="nucleotide sequence ID" value="XM_033570507.1"/>
</dbReference>
<dbReference type="OrthoDB" id="5389296at2759"/>
<feature type="compositionally biased region" description="Polar residues" evidence="1">
    <location>
        <begin position="324"/>
        <end position="334"/>
    </location>
</feature>
<feature type="compositionally biased region" description="Acidic residues" evidence="1">
    <location>
        <begin position="292"/>
        <end position="307"/>
    </location>
</feature>
<accession>A0A5M9MJI4</accession>
<comment type="caution">
    <text evidence="2">The sequence shown here is derived from an EMBL/GenBank/DDBJ whole genome shotgun (WGS) entry which is preliminary data.</text>
</comment>
<dbReference type="AlphaFoldDB" id="A0A5M9MJI4"/>
<proteinExistence type="predicted"/>